<protein>
    <recommendedName>
        <fullName evidence="3">DUF72 domain-containing protein</fullName>
    </recommendedName>
</protein>
<dbReference type="OrthoDB" id="35747at2157"/>
<dbReference type="InterPro" id="IPR002763">
    <property type="entry name" value="DUF72"/>
</dbReference>
<evidence type="ECO:0000313" key="2">
    <source>
        <dbReference type="Proteomes" id="UP000058613"/>
    </source>
</evidence>
<dbReference type="SUPFAM" id="SSF117396">
    <property type="entry name" value="TM1631-like"/>
    <property type="match status" value="1"/>
</dbReference>
<dbReference type="PANTHER" id="PTHR30348:SF4">
    <property type="entry name" value="DUF72 DOMAIN-CONTAINING PROTEIN"/>
    <property type="match status" value="1"/>
</dbReference>
<accession>A0A0N7JD35</accession>
<dbReference type="EMBL" id="CP013011">
    <property type="protein sequence ID" value="ALL01089.1"/>
    <property type="molecule type" value="Genomic_DNA"/>
</dbReference>
<gene>
    <name evidence="1" type="ORF">Pyrde_1041</name>
</gene>
<dbReference type="GeneID" id="26099378"/>
<dbReference type="PANTHER" id="PTHR30348">
    <property type="entry name" value="UNCHARACTERIZED PROTEIN YECE"/>
    <property type="match status" value="1"/>
</dbReference>
<dbReference type="Gene3D" id="3.20.20.410">
    <property type="entry name" value="Protein of unknown function UPF0759"/>
    <property type="match status" value="1"/>
</dbReference>
<dbReference type="AlphaFoldDB" id="A0A0N7JD35"/>
<dbReference type="RefSeq" id="WP_055408830.1">
    <property type="nucleotide sequence ID" value="NZ_CP013011.1"/>
</dbReference>
<dbReference type="Proteomes" id="UP000058613">
    <property type="component" value="Chromosome"/>
</dbReference>
<organism evidence="1 2">
    <name type="scientific">Pyrodictium delaneyi</name>
    <dbReference type="NCBI Taxonomy" id="1273541"/>
    <lineage>
        <taxon>Archaea</taxon>
        <taxon>Thermoproteota</taxon>
        <taxon>Thermoprotei</taxon>
        <taxon>Desulfurococcales</taxon>
        <taxon>Pyrodictiaceae</taxon>
        <taxon>Pyrodictium</taxon>
    </lineage>
</organism>
<dbReference type="STRING" id="1273541.Pyrde_1041"/>
<evidence type="ECO:0000313" key="1">
    <source>
        <dbReference type="EMBL" id="ALL01089.1"/>
    </source>
</evidence>
<dbReference type="Pfam" id="PF01904">
    <property type="entry name" value="DUF72"/>
    <property type="match status" value="1"/>
</dbReference>
<reference evidence="1 2" key="1">
    <citation type="submission" date="2015-10" db="EMBL/GenBank/DDBJ databases">
        <title>Complete genome sequence of hyperthermophilic archaeon Pyrodictium delaneyi Su06.</title>
        <authorList>
            <person name="Jung J.-H."/>
            <person name="Lin J."/>
            <person name="Holden J.F."/>
            <person name="Park C.-S."/>
        </authorList>
    </citation>
    <scope>NUCLEOTIDE SEQUENCE [LARGE SCALE GENOMIC DNA]</scope>
    <source>
        <strain evidence="1 2">Su06</strain>
    </source>
</reference>
<evidence type="ECO:0008006" key="3">
    <source>
        <dbReference type="Google" id="ProtNLM"/>
    </source>
</evidence>
<dbReference type="InterPro" id="IPR036520">
    <property type="entry name" value="UPF0759_sf"/>
</dbReference>
<proteinExistence type="predicted"/>
<name>A0A0N7JD35_9CREN</name>
<sequence length="263" mass="30549">MDGVKVFVGCCGFPFSRKKYYTLFNTVEVQQTFYKLPQKSTLERWRREAPNSFVFNIKAWQVITHPASSPTWRRAGIKPTGNIENYGYLKPTKENIDAWIKTIEAARILGARVVVLQTPPSFSYSETNVKNAKEFSMLATRYTGNTIVIGWEPRGDWHEHRDILEDIICGVGVIHVVDPFRRKPVVCSGQKILYLRLHGIGGREVNYKYKYTDEDLRRLVGIVRGYIDEYRFEEVYIMFNNVYMGEDAQRFRDIARAEGLEVL</sequence>
<dbReference type="PATRIC" id="fig|1273541.4.peg.1119"/>
<dbReference type="KEGG" id="pdl:Pyrde_1041"/>